<protein>
    <submittedName>
        <fullName evidence="1">Uncharacterized protein</fullName>
    </submittedName>
</protein>
<gene>
    <name evidence="1" type="ORF">BofuT4_uP076700.1</name>
</gene>
<dbReference type="EMBL" id="FQ790246">
    <property type="protein sequence ID" value="CCD42587.1"/>
    <property type="molecule type" value="Genomic_DNA"/>
</dbReference>
<evidence type="ECO:0000313" key="2">
    <source>
        <dbReference type="Proteomes" id="UP000008177"/>
    </source>
</evidence>
<organism evidence="1 2">
    <name type="scientific">Botryotinia fuckeliana (strain T4)</name>
    <name type="common">Noble rot fungus</name>
    <name type="synonym">Botrytis cinerea</name>
    <dbReference type="NCBI Taxonomy" id="999810"/>
    <lineage>
        <taxon>Eukaryota</taxon>
        <taxon>Fungi</taxon>
        <taxon>Dikarya</taxon>
        <taxon>Ascomycota</taxon>
        <taxon>Pezizomycotina</taxon>
        <taxon>Leotiomycetes</taxon>
        <taxon>Helotiales</taxon>
        <taxon>Sclerotiniaceae</taxon>
        <taxon>Botrytis</taxon>
    </lineage>
</organism>
<dbReference type="Proteomes" id="UP000008177">
    <property type="component" value="Unplaced contigs"/>
</dbReference>
<dbReference type="HOGENOM" id="CLU_3050029_0_0_1"/>
<name>G2XNY1_BOTF4</name>
<dbReference type="AlphaFoldDB" id="G2XNY1"/>
<sequence length="54" mass="6057">MLSNSCILYLDEMPKKFTSMGTVSARVLPNRRPALSQKVTVVEAKHPDSFFSDL</sequence>
<reference evidence="2" key="1">
    <citation type="journal article" date="2011" name="PLoS Genet.">
        <title>Genomic analysis of the necrotrophic fungal pathogens Sclerotinia sclerotiorum and Botrytis cinerea.</title>
        <authorList>
            <person name="Amselem J."/>
            <person name="Cuomo C.A."/>
            <person name="van Kan J.A."/>
            <person name="Viaud M."/>
            <person name="Benito E.P."/>
            <person name="Couloux A."/>
            <person name="Coutinho P.M."/>
            <person name="de Vries R.P."/>
            <person name="Dyer P.S."/>
            <person name="Fillinger S."/>
            <person name="Fournier E."/>
            <person name="Gout L."/>
            <person name="Hahn M."/>
            <person name="Kohn L."/>
            <person name="Lapalu N."/>
            <person name="Plummer K.M."/>
            <person name="Pradier J.M."/>
            <person name="Quevillon E."/>
            <person name="Sharon A."/>
            <person name="Simon A."/>
            <person name="ten Have A."/>
            <person name="Tudzynski B."/>
            <person name="Tudzynski P."/>
            <person name="Wincker P."/>
            <person name="Andrew M."/>
            <person name="Anthouard V."/>
            <person name="Beever R.E."/>
            <person name="Beffa R."/>
            <person name="Benoit I."/>
            <person name="Bouzid O."/>
            <person name="Brault B."/>
            <person name="Chen Z."/>
            <person name="Choquer M."/>
            <person name="Collemare J."/>
            <person name="Cotton P."/>
            <person name="Danchin E.G."/>
            <person name="Da Silva C."/>
            <person name="Gautier A."/>
            <person name="Giraud C."/>
            <person name="Giraud T."/>
            <person name="Gonzalez C."/>
            <person name="Grossetete S."/>
            <person name="Guldener U."/>
            <person name="Henrissat B."/>
            <person name="Howlett B.J."/>
            <person name="Kodira C."/>
            <person name="Kretschmer M."/>
            <person name="Lappartient A."/>
            <person name="Leroch M."/>
            <person name="Levis C."/>
            <person name="Mauceli E."/>
            <person name="Neuveglise C."/>
            <person name="Oeser B."/>
            <person name="Pearson M."/>
            <person name="Poulain J."/>
            <person name="Poussereau N."/>
            <person name="Quesneville H."/>
            <person name="Rascle C."/>
            <person name="Schumacher J."/>
            <person name="Segurens B."/>
            <person name="Sexton A."/>
            <person name="Silva E."/>
            <person name="Sirven C."/>
            <person name="Soanes D.M."/>
            <person name="Talbot N.J."/>
            <person name="Templeton M."/>
            <person name="Yandava C."/>
            <person name="Yarden O."/>
            <person name="Zeng Q."/>
            <person name="Rollins J.A."/>
            <person name="Lebrun M.H."/>
            <person name="Dickman M."/>
        </authorList>
    </citation>
    <scope>NUCLEOTIDE SEQUENCE [LARGE SCALE GENOMIC DNA]</scope>
    <source>
        <strain evidence="2">T4</strain>
    </source>
</reference>
<evidence type="ECO:0000313" key="1">
    <source>
        <dbReference type="EMBL" id="CCD42587.1"/>
    </source>
</evidence>
<dbReference type="InParanoid" id="G2XNY1"/>
<proteinExistence type="predicted"/>
<accession>G2XNY1</accession>